<gene>
    <name evidence="1" type="ORF">g.4683</name>
</gene>
<feature type="non-terminal residue" evidence="1">
    <location>
        <position position="99"/>
    </location>
</feature>
<feature type="non-terminal residue" evidence="1">
    <location>
        <position position="1"/>
    </location>
</feature>
<sequence>GSTGSGIYLGKQGQALYTMSEIKKSFMTHADVPKTLTSFGSTTYANSTLFENMPDIHLQDTTFVASITPDKGETVNGMGLNTITSTNKIKMKRDLLDVY</sequence>
<evidence type="ECO:0000313" key="1">
    <source>
        <dbReference type="EMBL" id="JAS63189.1"/>
    </source>
</evidence>
<reference evidence="1" key="1">
    <citation type="submission" date="2015-11" db="EMBL/GenBank/DDBJ databases">
        <title>De novo transcriptome assembly of four potential Pierce s Disease insect vectors from Arizona vineyards.</title>
        <authorList>
            <person name="Tassone E.E."/>
        </authorList>
    </citation>
    <scope>NUCLEOTIDE SEQUENCE</scope>
</reference>
<proteinExistence type="predicted"/>
<name>A0A1B6GL63_9HEMI</name>
<protein>
    <submittedName>
        <fullName evidence="1">Uncharacterized protein</fullName>
    </submittedName>
</protein>
<accession>A0A1B6GL63</accession>
<organism evidence="1">
    <name type="scientific">Cuerna arida</name>
    <dbReference type="NCBI Taxonomy" id="1464854"/>
    <lineage>
        <taxon>Eukaryota</taxon>
        <taxon>Metazoa</taxon>
        <taxon>Ecdysozoa</taxon>
        <taxon>Arthropoda</taxon>
        <taxon>Hexapoda</taxon>
        <taxon>Insecta</taxon>
        <taxon>Pterygota</taxon>
        <taxon>Neoptera</taxon>
        <taxon>Paraneoptera</taxon>
        <taxon>Hemiptera</taxon>
        <taxon>Auchenorrhyncha</taxon>
        <taxon>Membracoidea</taxon>
        <taxon>Cicadellidae</taxon>
        <taxon>Cicadellinae</taxon>
        <taxon>Proconiini</taxon>
        <taxon>Cuerna</taxon>
    </lineage>
</organism>
<dbReference type="AlphaFoldDB" id="A0A1B6GL63"/>
<dbReference type="EMBL" id="GECZ01006580">
    <property type="protein sequence ID" value="JAS63189.1"/>
    <property type="molecule type" value="Transcribed_RNA"/>
</dbReference>